<keyword evidence="1" id="KW-0472">Membrane</keyword>
<protein>
    <recommendedName>
        <fullName evidence="4">Phage holin family protein</fullName>
    </recommendedName>
</protein>
<evidence type="ECO:0000256" key="1">
    <source>
        <dbReference type="SAM" id="Phobius"/>
    </source>
</evidence>
<feature type="transmembrane region" description="Helical" evidence="1">
    <location>
        <begin position="52"/>
        <end position="77"/>
    </location>
</feature>
<keyword evidence="3" id="KW-1185">Reference proteome</keyword>
<sequence>MTTPRGFRDRADDSLFTLLGEIPELVRNLVVAEIDSAKTWAKRAGKQAGLGGAWFIVAMFFLFWLIPALGAFAIIGLSSWMPAWAASLIVVGLFLVIIVVAALLGLQRFKKLSKSENPAQAITVDARIVKDVADEY</sequence>
<evidence type="ECO:0000313" key="2">
    <source>
        <dbReference type="EMBL" id="GLJ94172.1"/>
    </source>
</evidence>
<proteinExistence type="predicted"/>
<feature type="transmembrane region" description="Helical" evidence="1">
    <location>
        <begin position="83"/>
        <end position="106"/>
    </location>
</feature>
<accession>A0A9W6M4X2</accession>
<dbReference type="Proteomes" id="UP001142291">
    <property type="component" value="Unassembled WGS sequence"/>
</dbReference>
<dbReference type="Pfam" id="PF07332">
    <property type="entry name" value="Phage_holin_3_6"/>
    <property type="match status" value="1"/>
</dbReference>
<keyword evidence="1" id="KW-1133">Transmembrane helix</keyword>
<reference evidence="2" key="2">
    <citation type="submission" date="2023-01" db="EMBL/GenBank/DDBJ databases">
        <authorList>
            <person name="Sun Q."/>
            <person name="Evtushenko L."/>
        </authorList>
    </citation>
    <scope>NUCLEOTIDE SEQUENCE</scope>
    <source>
        <strain evidence="2">VKM Ac-1940</strain>
    </source>
</reference>
<evidence type="ECO:0008006" key="4">
    <source>
        <dbReference type="Google" id="ProtNLM"/>
    </source>
</evidence>
<organism evidence="2 3">
    <name type="scientific">Microbacterium dextranolyticum</name>
    <dbReference type="NCBI Taxonomy" id="36806"/>
    <lineage>
        <taxon>Bacteria</taxon>
        <taxon>Bacillati</taxon>
        <taxon>Actinomycetota</taxon>
        <taxon>Actinomycetes</taxon>
        <taxon>Micrococcales</taxon>
        <taxon>Microbacteriaceae</taxon>
        <taxon>Microbacterium</taxon>
    </lineage>
</organism>
<dbReference type="EMBL" id="BSER01000001">
    <property type="protein sequence ID" value="GLJ94172.1"/>
    <property type="molecule type" value="Genomic_DNA"/>
</dbReference>
<evidence type="ECO:0000313" key="3">
    <source>
        <dbReference type="Proteomes" id="UP001142291"/>
    </source>
</evidence>
<dbReference type="AlphaFoldDB" id="A0A9W6M4X2"/>
<name>A0A9W6M4X2_9MICO</name>
<keyword evidence="1" id="KW-0812">Transmembrane</keyword>
<gene>
    <name evidence="2" type="ORF">GCM10017591_02330</name>
</gene>
<comment type="caution">
    <text evidence="2">The sequence shown here is derived from an EMBL/GenBank/DDBJ whole genome shotgun (WGS) entry which is preliminary data.</text>
</comment>
<reference evidence="2" key="1">
    <citation type="journal article" date="2014" name="Int. J. Syst. Evol. Microbiol.">
        <title>Complete genome sequence of Corynebacterium casei LMG S-19264T (=DSM 44701T), isolated from a smear-ripened cheese.</title>
        <authorList>
            <consortium name="US DOE Joint Genome Institute (JGI-PGF)"/>
            <person name="Walter F."/>
            <person name="Albersmeier A."/>
            <person name="Kalinowski J."/>
            <person name="Ruckert C."/>
        </authorList>
    </citation>
    <scope>NUCLEOTIDE SEQUENCE</scope>
    <source>
        <strain evidence="2">VKM Ac-1940</strain>
    </source>
</reference>
<dbReference type="RefSeq" id="WP_204962682.1">
    <property type="nucleotide sequence ID" value="NZ_BAAAUR010000002.1"/>
</dbReference>
<dbReference type="InterPro" id="IPR009937">
    <property type="entry name" value="Phage_holin_3_6"/>
</dbReference>